<dbReference type="GO" id="GO:0008757">
    <property type="term" value="F:S-adenosylmethionine-dependent methyltransferase activity"/>
    <property type="evidence" value="ECO:0007669"/>
    <property type="project" value="InterPro"/>
</dbReference>
<reference evidence="5 6" key="1">
    <citation type="journal article" date="2015" name="Nature">
        <title>rRNA introns, odd ribosomes, and small enigmatic genomes across a large radiation of phyla.</title>
        <authorList>
            <person name="Brown C.T."/>
            <person name="Hug L.A."/>
            <person name="Thomas B.C."/>
            <person name="Sharon I."/>
            <person name="Castelle C.J."/>
            <person name="Singh A."/>
            <person name="Wilkins M.J."/>
            <person name="Williams K.H."/>
            <person name="Banfield J.F."/>
        </authorList>
    </citation>
    <scope>NUCLEOTIDE SEQUENCE [LARGE SCALE GENOMIC DNA]</scope>
</reference>
<proteinExistence type="inferred from homology"/>
<dbReference type="Pfam" id="PF08241">
    <property type="entry name" value="Methyltransf_11"/>
    <property type="match status" value="1"/>
</dbReference>
<keyword evidence="2" id="KW-0489">Methyltransferase</keyword>
<evidence type="ECO:0000259" key="4">
    <source>
        <dbReference type="Pfam" id="PF08241"/>
    </source>
</evidence>
<evidence type="ECO:0000256" key="3">
    <source>
        <dbReference type="ARBA" id="ARBA00022679"/>
    </source>
</evidence>
<dbReference type="Proteomes" id="UP000034794">
    <property type="component" value="Unassembled WGS sequence"/>
</dbReference>
<dbReference type="InterPro" id="IPR013216">
    <property type="entry name" value="Methyltransf_11"/>
</dbReference>
<dbReference type="InterPro" id="IPR051052">
    <property type="entry name" value="Diverse_substrate_MTase"/>
</dbReference>
<dbReference type="EMBL" id="LCMI01000001">
    <property type="protein sequence ID" value="KKU33839.1"/>
    <property type="molecule type" value="Genomic_DNA"/>
</dbReference>
<keyword evidence="3" id="KW-0808">Transferase</keyword>
<dbReference type="GO" id="GO:0032259">
    <property type="term" value="P:methylation"/>
    <property type="evidence" value="ECO:0007669"/>
    <property type="project" value="UniProtKB-KW"/>
</dbReference>
<gene>
    <name evidence="5" type="ORF">UX47_C0001G0122</name>
</gene>
<evidence type="ECO:0000313" key="6">
    <source>
        <dbReference type="Proteomes" id="UP000034794"/>
    </source>
</evidence>
<dbReference type="AlphaFoldDB" id="A0A0G1PM12"/>
<evidence type="ECO:0000256" key="1">
    <source>
        <dbReference type="ARBA" id="ARBA00008361"/>
    </source>
</evidence>
<sequence>MNIERYAQVAPQAYTGEIPGLLRNLLLSNHFPTILDCGCGDGSLVHAILKTGLVKSSTIFAIDLSKSRINLIKKISSKIKAAVDSAETLKTIKSNSIDLLVTTQVIEHVDDKKMTAAMKRVVKKGGVVYLSTVYKKWYGWYFYKNDIGWVIDPTHLREYSSDFQLINILNKDFTVMVNQKTLQWFPVVDFFSKRVKLGGKRRDGVIWKILRSIRIPVFGYYNWEIVLVKK</sequence>
<dbReference type="PANTHER" id="PTHR44942:SF4">
    <property type="entry name" value="METHYLTRANSFERASE TYPE 11 DOMAIN-CONTAINING PROTEIN"/>
    <property type="match status" value="1"/>
</dbReference>
<evidence type="ECO:0000256" key="2">
    <source>
        <dbReference type="ARBA" id="ARBA00022603"/>
    </source>
</evidence>
<protein>
    <recommendedName>
        <fullName evidence="4">Methyltransferase type 11 domain-containing protein</fullName>
    </recommendedName>
</protein>
<dbReference type="CDD" id="cd02440">
    <property type="entry name" value="AdoMet_MTases"/>
    <property type="match status" value="1"/>
</dbReference>
<dbReference type="PANTHER" id="PTHR44942">
    <property type="entry name" value="METHYLTRANSF_11 DOMAIN-CONTAINING PROTEIN"/>
    <property type="match status" value="1"/>
</dbReference>
<dbReference type="SUPFAM" id="SSF53335">
    <property type="entry name" value="S-adenosyl-L-methionine-dependent methyltransferases"/>
    <property type="match status" value="1"/>
</dbReference>
<comment type="similarity">
    <text evidence="1">Belongs to the methyltransferase superfamily.</text>
</comment>
<dbReference type="Gene3D" id="3.40.50.150">
    <property type="entry name" value="Vaccinia Virus protein VP39"/>
    <property type="match status" value="1"/>
</dbReference>
<organism evidence="5 6">
    <name type="scientific">Candidatus Collierbacteria bacterium GW2011_GWA2_46_26</name>
    <dbReference type="NCBI Taxonomy" id="1618381"/>
    <lineage>
        <taxon>Bacteria</taxon>
        <taxon>Candidatus Collieribacteriota</taxon>
    </lineage>
</organism>
<name>A0A0G1PM12_9BACT</name>
<comment type="caution">
    <text evidence="5">The sequence shown here is derived from an EMBL/GenBank/DDBJ whole genome shotgun (WGS) entry which is preliminary data.</text>
</comment>
<accession>A0A0G1PM12</accession>
<dbReference type="InterPro" id="IPR029063">
    <property type="entry name" value="SAM-dependent_MTases_sf"/>
</dbReference>
<evidence type="ECO:0000313" key="5">
    <source>
        <dbReference type="EMBL" id="KKU33839.1"/>
    </source>
</evidence>
<feature type="domain" description="Methyltransferase type 11" evidence="4">
    <location>
        <begin position="35"/>
        <end position="129"/>
    </location>
</feature>